<reference evidence="1" key="1">
    <citation type="journal article" date="2019" name="Front. Microbiol.">
        <title>Campylobacter hepaticus, the cause of Spotty Liver Disease in chickens: Transmission and routes of infection.</title>
        <authorList>
            <person name="Van T.H."/>
            <person name="Moore R.J."/>
            <person name="Phung C."/>
        </authorList>
    </citation>
    <scope>NUCLEOTIDE SEQUENCE</scope>
    <source>
        <strain evidence="1">QLD_2/QLD</strain>
    </source>
</reference>
<name>A0A6A7JTA1_9BACT</name>
<sequence length="93" mass="10795">MSIKNLSVEELAQELETSNHEKLIKALFLFEKSSSMEDLNSDQIEIILDEVYEFYINHKSISSFLQEDINQALDEAIDKELCKKQEKSLKGKK</sequence>
<protein>
    <submittedName>
        <fullName evidence="1">Uncharacterized protein</fullName>
    </submittedName>
</protein>
<dbReference type="RefSeq" id="WP_152778878.1">
    <property type="nucleotide sequence ID" value="NZ_WHMI01000020.1"/>
</dbReference>
<accession>A0A6A7JTA1</accession>
<proteinExistence type="predicted"/>
<dbReference type="AlphaFoldDB" id="A0A6A7JTA1"/>
<dbReference type="EMBL" id="WHMJ01000013">
    <property type="protein sequence ID" value="MPV91604.1"/>
    <property type="molecule type" value="Genomic_DNA"/>
</dbReference>
<gene>
    <name evidence="1" type="ORF">GC022_05435</name>
</gene>
<evidence type="ECO:0000313" key="1">
    <source>
        <dbReference type="EMBL" id="MPV91604.1"/>
    </source>
</evidence>
<comment type="caution">
    <text evidence="1">The sequence shown here is derived from an EMBL/GenBank/DDBJ whole genome shotgun (WGS) entry which is preliminary data.</text>
</comment>
<organism evidence="1">
    <name type="scientific">Campylobacter hepaticus</name>
    <dbReference type="NCBI Taxonomy" id="1813019"/>
    <lineage>
        <taxon>Bacteria</taxon>
        <taxon>Pseudomonadati</taxon>
        <taxon>Campylobacterota</taxon>
        <taxon>Epsilonproteobacteria</taxon>
        <taxon>Campylobacterales</taxon>
        <taxon>Campylobacteraceae</taxon>
        <taxon>Campylobacter</taxon>
    </lineage>
</organism>